<feature type="region of interest" description="Disordered" evidence="11">
    <location>
        <begin position="183"/>
        <end position="207"/>
    </location>
</feature>
<dbReference type="PANTHER" id="PTHR48249">
    <property type="entry name" value="MEDIATOR OF RNA POLYMERASE II TRANSCRIPTION SUBUNIT 13"/>
    <property type="match status" value="1"/>
</dbReference>
<dbReference type="InterPro" id="IPR051139">
    <property type="entry name" value="Mediator_complx_sub13"/>
</dbReference>
<feature type="compositionally biased region" description="Basic and acidic residues" evidence="11">
    <location>
        <begin position="262"/>
        <end position="276"/>
    </location>
</feature>
<proteinExistence type="inferred from homology"/>
<comment type="subcellular location">
    <subcellularLocation>
        <location evidence="1 10">Nucleus</location>
    </subcellularLocation>
</comment>
<protein>
    <recommendedName>
        <fullName evidence="3 10">Mediator of RNA polymerase II transcription subunit 13</fullName>
    </recommendedName>
    <alternativeName>
        <fullName evidence="9 10">Mediator complex subunit 13</fullName>
    </alternativeName>
</protein>
<feature type="region of interest" description="Disordered" evidence="11">
    <location>
        <begin position="775"/>
        <end position="794"/>
    </location>
</feature>
<evidence type="ECO:0000256" key="9">
    <source>
        <dbReference type="ARBA" id="ARBA00032008"/>
    </source>
</evidence>
<feature type="domain" description="Mediator complex subunit Med13 N-terminal" evidence="13">
    <location>
        <begin position="11"/>
        <end position="137"/>
    </location>
</feature>
<name>A0A8E2DJB1_9APHY</name>
<feature type="compositionally biased region" description="Pro residues" evidence="11">
    <location>
        <begin position="563"/>
        <end position="575"/>
    </location>
</feature>
<keyword evidence="5 10" id="KW-0805">Transcription regulation</keyword>
<dbReference type="OrthoDB" id="103819at2759"/>
<dbReference type="Pfam" id="PF11597">
    <property type="entry name" value="Med13_N"/>
    <property type="match status" value="1"/>
</dbReference>
<keyword evidence="6 10" id="KW-0010">Activator</keyword>
<comment type="similarity">
    <text evidence="2 10">Belongs to the Mediator complex subunit 13 family.</text>
</comment>
<feature type="compositionally biased region" description="Polar residues" evidence="11">
    <location>
        <begin position="783"/>
        <end position="794"/>
    </location>
</feature>
<feature type="region of interest" description="Disordered" evidence="11">
    <location>
        <begin position="345"/>
        <end position="368"/>
    </location>
</feature>
<dbReference type="Proteomes" id="UP000250043">
    <property type="component" value="Unassembled WGS sequence"/>
</dbReference>
<accession>A0A8E2DJB1</accession>
<reference evidence="14 15" key="1">
    <citation type="submission" date="2016-07" db="EMBL/GenBank/DDBJ databases">
        <title>Draft genome of the white-rot fungus Obba rivulosa 3A-2.</title>
        <authorList>
            <consortium name="DOE Joint Genome Institute"/>
            <person name="Miettinen O."/>
            <person name="Riley R."/>
            <person name="Acob R."/>
            <person name="Barry K."/>
            <person name="Cullen D."/>
            <person name="De Vries R."/>
            <person name="Hainaut M."/>
            <person name="Hatakka A."/>
            <person name="Henrissat B."/>
            <person name="Hilden K."/>
            <person name="Kuo R."/>
            <person name="Labutti K."/>
            <person name="Lipzen A."/>
            <person name="Makela M.R."/>
            <person name="Sandor L."/>
            <person name="Spatafora J.W."/>
            <person name="Grigoriev I.V."/>
            <person name="Hibbett D.S."/>
        </authorList>
    </citation>
    <scope>NUCLEOTIDE SEQUENCE [LARGE SCALE GENOMIC DNA]</scope>
    <source>
        <strain evidence="14 15">3A-2</strain>
    </source>
</reference>
<organism evidence="14 15">
    <name type="scientific">Obba rivulosa</name>
    <dbReference type="NCBI Taxonomy" id="1052685"/>
    <lineage>
        <taxon>Eukaryota</taxon>
        <taxon>Fungi</taxon>
        <taxon>Dikarya</taxon>
        <taxon>Basidiomycota</taxon>
        <taxon>Agaricomycotina</taxon>
        <taxon>Agaricomycetes</taxon>
        <taxon>Polyporales</taxon>
        <taxon>Gelatoporiaceae</taxon>
        <taxon>Obba</taxon>
    </lineage>
</organism>
<keyword evidence="8 10" id="KW-0539">Nucleus</keyword>
<dbReference type="Pfam" id="PF06333">
    <property type="entry name" value="Med13_C"/>
    <property type="match status" value="1"/>
</dbReference>
<evidence type="ECO:0000256" key="10">
    <source>
        <dbReference type="RuleBase" id="RU364134"/>
    </source>
</evidence>
<dbReference type="InterPro" id="IPR009401">
    <property type="entry name" value="Med13_C"/>
</dbReference>
<dbReference type="InterPro" id="IPR021643">
    <property type="entry name" value="Mediator_Med13_N"/>
</dbReference>
<evidence type="ECO:0000259" key="13">
    <source>
        <dbReference type="Pfam" id="PF11597"/>
    </source>
</evidence>
<evidence type="ECO:0000313" key="14">
    <source>
        <dbReference type="EMBL" id="OCH87684.1"/>
    </source>
</evidence>
<dbReference type="GO" id="GO:0003713">
    <property type="term" value="F:transcription coactivator activity"/>
    <property type="evidence" value="ECO:0007669"/>
    <property type="project" value="TreeGrafter"/>
</dbReference>
<feature type="domain" description="Mediator complex subunit Med13 C-terminal" evidence="12">
    <location>
        <begin position="1134"/>
        <end position="1445"/>
    </location>
</feature>
<evidence type="ECO:0000256" key="3">
    <source>
        <dbReference type="ARBA" id="ARBA00019618"/>
    </source>
</evidence>
<dbReference type="EMBL" id="KV722477">
    <property type="protein sequence ID" value="OCH87684.1"/>
    <property type="molecule type" value="Genomic_DNA"/>
</dbReference>
<feature type="compositionally biased region" description="Acidic residues" evidence="11">
    <location>
        <begin position="724"/>
        <end position="737"/>
    </location>
</feature>
<evidence type="ECO:0000256" key="7">
    <source>
        <dbReference type="ARBA" id="ARBA00023163"/>
    </source>
</evidence>
<evidence type="ECO:0000256" key="5">
    <source>
        <dbReference type="ARBA" id="ARBA00023015"/>
    </source>
</evidence>
<dbReference type="GO" id="GO:0016592">
    <property type="term" value="C:mediator complex"/>
    <property type="evidence" value="ECO:0007669"/>
    <property type="project" value="InterPro"/>
</dbReference>
<feature type="compositionally biased region" description="Low complexity" evidence="11">
    <location>
        <begin position="277"/>
        <end position="286"/>
    </location>
</feature>
<dbReference type="PANTHER" id="PTHR48249:SF3">
    <property type="entry name" value="MEDIATOR OF RNA POLYMERASE II TRANSCRIPTION SUBUNIT 13"/>
    <property type="match status" value="1"/>
</dbReference>
<feature type="region of interest" description="Disordered" evidence="11">
    <location>
        <begin position="684"/>
        <end position="746"/>
    </location>
</feature>
<keyword evidence="4 10" id="KW-0678">Repressor</keyword>
<keyword evidence="7 10" id="KW-0804">Transcription</keyword>
<evidence type="ECO:0000256" key="8">
    <source>
        <dbReference type="ARBA" id="ARBA00023242"/>
    </source>
</evidence>
<comment type="function">
    <text evidence="10">Component of the SRB8-11 complex. The SRB8-11 complex is a regulatory module of the Mediator complex which is itself involved in regulation of basal and activated RNA polymerase II-dependent transcription. The SRB8-11 complex may be involved in the transcriptional repression of a subset of genes regulated by Mediator. It may inhibit the association of the Mediator complex with RNA polymerase II to form the holoenzyme complex.</text>
</comment>
<comment type="subunit">
    <text evidence="10">Component of the SRB8-11 complex, which itself associates with the Mediator complex.</text>
</comment>
<evidence type="ECO:0000256" key="11">
    <source>
        <dbReference type="SAM" id="MobiDB-lite"/>
    </source>
</evidence>
<evidence type="ECO:0000259" key="12">
    <source>
        <dbReference type="Pfam" id="PF06333"/>
    </source>
</evidence>
<dbReference type="GO" id="GO:0045944">
    <property type="term" value="P:positive regulation of transcription by RNA polymerase II"/>
    <property type="evidence" value="ECO:0007669"/>
    <property type="project" value="TreeGrafter"/>
</dbReference>
<feature type="compositionally biased region" description="Low complexity" evidence="11">
    <location>
        <begin position="183"/>
        <end position="192"/>
    </location>
</feature>
<evidence type="ECO:0000256" key="6">
    <source>
        <dbReference type="ARBA" id="ARBA00023159"/>
    </source>
</evidence>
<feature type="region of interest" description="Disordered" evidence="11">
    <location>
        <begin position="262"/>
        <end position="286"/>
    </location>
</feature>
<keyword evidence="15" id="KW-1185">Reference proteome</keyword>
<evidence type="ECO:0000313" key="15">
    <source>
        <dbReference type="Proteomes" id="UP000250043"/>
    </source>
</evidence>
<feature type="compositionally biased region" description="Low complexity" evidence="11">
    <location>
        <begin position="357"/>
        <end position="368"/>
    </location>
</feature>
<evidence type="ECO:0000256" key="1">
    <source>
        <dbReference type="ARBA" id="ARBA00004123"/>
    </source>
</evidence>
<sequence>MQLHLSQTSPSSARIIVHPVLRPSYYLPLCTMLPLPSGTPIALLPHGTPAYYLSTYSGPSTALTAQFEEALIGWGAGGWKRPCSPFEPQAKSDHARSGRHASSPTYIIAWLAVQNKQGEDKGIPLIWPARLCAAYHPTSSSPHARASLSYIPELPSQLQASPPPPAPAVPSTLTSISSGIALSGGAAASSTSPAQPEPQTPQRNRLPCAIGRRIRALTSSPTSDSLRAFRSMSLLTQPYTRDIHRVAGKVSGYVDVVAKERERERERLKREREGRDAATAARSSVVTTNVSNLQSVAPPGLAYETVGRPNLEPVRTAVDDVVAKRSQSPPLLLPQQAAEDVAEVHLPPSPPQDATESLFSPPDDTLDLPPSDVVPEDPISEDVPMDTIDAFEPPQESELSFPVSNSQSAPFVVDPYTMESSWIPSSGNFMDMNMDYDMGFDMGIDSMGSGRDAGGMASGFSVEDDFNVFTDDDFNFFDGPTAPSRAAAPPPLAQVQPVNMSTTLGIGTAASLSLPPLVTGDGISVSGPGPPSAGVSHSSPWTSTSIAEGFTPHVLDIPFSDGIPPPPDLLPPSPGRTPSSHSAPATPGVQLADTFESTVNHKATEPRAGFGIFDPIPFASSHKLADGKYAIGKFALPSPADEEDRAETFLPSSSPARTEGWFLRYSAATDPRFGMVRKLIGVKRKGGAQGPRTVRTPSSWQHEYEEWASSPPSALGEDSKSEAESEEEEPWVEEDEIAVPRPSTPSPAYLPLGPTLLQTYFHHGHLLPLSTPLRPPGAAVSNPPASATATSVPTPVSPAAVLGAASEKSKSLEAAAQILVREVVENVAWAEAWRANAINSLVPGTPPTKVWQTDVKLVADLLATVEPAETPVALHSLYGPSAKESADGEGGSSNPLEALEPPMLALGKSDAIVHVLPTALRFWEKLGLGPRAGRKDLVAYLLFENPTQEREEVLSQWMERVSSAYLAKGYGTHSLGASSKGSQPGLLPVQHESLRKTMVSLVEELNPSQWQSAVVFYILAPASITSLTSQVLRQLFSAIKRVSKAYPDAHLLFHFVPEALASGVLHDPRATHTGLESFVDSVYDRILQPVERAMSRKLFVHSAPTKAYFHAPAVTLARALPSTHSDLDRWHRRPARTSFLLEAHPTTLDVLDRHTLLHVGYHITPDSRWLLSACVDERGEAHEVTAWLLPSEGVDGFIVNHVWNFVYAFARRASVEWRMVVSKLGAIGDSELQAWVTHLDTAVATSSDIPPIHATLLSVDIDNPWIFVALDASDNSIAKRQRSPVTSHSPIRPSRVPSNAVFLEVSSSMYALSPVIARTCVPSFGSYQDAQSVVGCDDIPTVPDTEDEEPVTQRIPSICALKRSALVYVSAGTDFTSIGMVQLAQLHAASSMKSSRKKTSATSSRQQQDVDDLHDIMLNFHDLAVLTRLRWKLPDPALPFHLAALRVMRMALAIEGDSVDGH</sequence>
<evidence type="ECO:0000256" key="2">
    <source>
        <dbReference type="ARBA" id="ARBA00009354"/>
    </source>
</evidence>
<gene>
    <name evidence="14" type="ORF">OBBRIDRAFT_735799</name>
</gene>
<feature type="region of interest" description="Disordered" evidence="11">
    <location>
        <begin position="560"/>
        <end position="588"/>
    </location>
</feature>
<evidence type="ECO:0000256" key="4">
    <source>
        <dbReference type="ARBA" id="ARBA00022491"/>
    </source>
</evidence>